<reference evidence="2 3" key="1">
    <citation type="journal article" date="2014" name="Genome Announc.">
        <title>Complete Genome Sequence of the Bovine Mastitis Pathogen Mycoplasma californicum Strain ST-6T (ATCC 33461T).</title>
        <authorList>
            <person name="Calcutt M.J."/>
            <person name="Foecking M.F."/>
            <person name="Fox L.K."/>
        </authorList>
    </citation>
    <scope>NUCLEOTIDE SEQUENCE [LARGE SCALE GENOMIC DNA]</scope>
    <source>
        <strain evidence="2 3">ST-6</strain>
    </source>
</reference>
<dbReference type="Pfam" id="PF09371">
    <property type="entry name" value="Tex_N"/>
    <property type="match status" value="1"/>
</dbReference>
<dbReference type="InterPro" id="IPR012340">
    <property type="entry name" value="NA-bd_OB-fold"/>
</dbReference>
<dbReference type="RefSeq" id="WP_038562334.1">
    <property type="nucleotide sequence ID" value="NZ_AP018940.1"/>
</dbReference>
<accession>A0A059XX52</accession>
<dbReference type="InterPro" id="IPR050437">
    <property type="entry name" value="Ribos_protein_bS1-like"/>
</dbReference>
<dbReference type="Pfam" id="PF22706">
    <property type="entry name" value="Tex_central_region"/>
    <property type="match status" value="1"/>
</dbReference>
<dbReference type="SUPFAM" id="SSF50249">
    <property type="entry name" value="Nucleic acid-binding proteins"/>
    <property type="match status" value="1"/>
</dbReference>
<dbReference type="FunFam" id="1.10.10.650:FF:000001">
    <property type="entry name" value="S1 RNA-binding domain 1"/>
    <property type="match status" value="1"/>
</dbReference>
<protein>
    <submittedName>
        <fullName evidence="2">Transcription accessory protein TEX</fullName>
    </submittedName>
</protein>
<dbReference type="Proteomes" id="UP000027088">
    <property type="component" value="Chromosome"/>
</dbReference>
<dbReference type="FunFam" id="3.30.420.140:FF:000001">
    <property type="entry name" value="RNA-binding transcriptional accessory protein"/>
    <property type="match status" value="1"/>
</dbReference>
<dbReference type="Pfam" id="PF17674">
    <property type="entry name" value="HHH_9"/>
    <property type="match status" value="1"/>
</dbReference>
<dbReference type="SUPFAM" id="SSF53098">
    <property type="entry name" value="Ribonuclease H-like"/>
    <property type="match status" value="1"/>
</dbReference>
<keyword evidence="3" id="KW-1185">Reference proteome</keyword>
<dbReference type="Gene3D" id="1.10.3500.10">
    <property type="entry name" value="Tex N-terminal region-like"/>
    <property type="match status" value="1"/>
</dbReference>
<dbReference type="SMART" id="SM00316">
    <property type="entry name" value="S1"/>
    <property type="match status" value="1"/>
</dbReference>
<dbReference type="SUPFAM" id="SSF47781">
    <property type="entry name" value="RuvA domain 2-like"/>
    <property type="match status" value="2"/>
</dbReference>
<proteinExistence type="predicted"/>
<dbReference type="KEGG" id="mcr:MCFN_03350"/>
<dbReference type="Pfam" id="PF16921">
    <property type="entry name" value="Tex_YqgF"/>
    <property type="match status" value="1"/>
</dbReference>
<dbReference type="InterPro" id="IPR023319">
    <property type="entry name" value="Tex-like_HTH_dom_sf"/>
</dbReference>
<dbReference type="GO" id="GO:0006412">
    <property type="term" value="P:translation"/>
    <property type="evidence" value="ECO:0007669"/>
    <property type="project" value="TreeGrafter"/>
</dbReference>
<dbReference type="OrthoDB" id="9804714at2"/>
<dbReference type="GO" id="GO:0003735">
    <property type="term" value="F:structural constituent of ribosome"/>
    <property type="evidence" value="ECO:0007669"/>
    <property type="project" value="TreeGrafter"/>
</dbReference>
<dbReference type="SUPFAM" id="SSF158832">
    <property type="entry name" value="Tex N-terminal region-like"/>
    <property type="match status" value="1"/>
</dbReference>
<dbReference type="SMART" id="SM00732">
    <property type="entry name" value="YqgFc"/>
    <property type="match status" value="1"/>
</dbReference>
<dbReference type="InterPro" id="IPR023323">
    <property type="entry name" value="Tex-like_dom_sf"/>
</dbReference>
<dbReference type="InterPro" id="IPR037027">
    <property type="entry name" value="YqgF/RNaseH-like_dom_sf"/>
</dbReference>
<dbReference type="InterPro" id="IPR012337">
    <property type="entry name" value="RNaseH-like_sf"/>
</dbReference>
<dbReference type="Gene3D" id="3.30.420.140">
    <property type="entry name" value="YqgF/RNase H-like domain"/>
    <property type="match status" value="1"/>
</dbReference>
<gene>
    <name evidence="2" type="ORF">MCFN_03350</name>
</gene>
<evidence type="ECO:0000313" key="2">
    <source>
        <dbReference type="EMBL" id="AIA29777.1"/>
    </source>
</evidence>
<name>A0A059XX52_9BACT</name>
<dbReference type="InterPro" id="IPR041692">
    <property type="entry name" value="HHH_9"/>
</dbReference>
<dbReference type="PROSITE" id="PS50126">
    <property type="entry name" value="S1"/>
    <property type="match status" value="1"/>
</dbReference>
<dbReference type="InterPro" id="IPR006641">
    <property type="entry name" value="YqgF/RNaseH-like_dom"/>
</dbReference>
<dbReference type="eggNOG" id="COG2183">
    <property type="taxonomic scope" value="Bacteria"/>
</dbReference>
<dbReference type="InterPro" id="IPR032639">
    <property type="entry name" value="Tex_YqgF"/>
</dbReference>
<dbReference type="GO" id="GO:0005737">
    <property type="term" value="C:cytoplasm"/>
    <property type="evidence" value="ECO:0007669"/>
    <property type="project" value="UniProtKB-ARBA"/>
</dbReference>
<organism evidence="2 3">
    <name type="scientific">Mycoplasmopsis californica</name>
    <dbReference type="NCBI Taxonomy" id="2113"/>
    <lineage>
        <taxon>Bacteria</taxon>
        <taxon>Bacillati</taxon>
        <taxon>Mycoplasmatota</taxon>
        <taxon>Mycoplasmoidales</taxon>
        <taxon>Metamycoplasmataceae</taxon>
        <taxon>Mycoplasmopsis</taxon>
    </lineage>
</organism>
<dbReference type="FunFam" id="2.40.50.140:FF:000051">
    <property type="entry name" value="RNA-binding transcriptional accessory protein"/>
    <property type="match status" value="1"/>
</dbReference>
<feature type="domain" description="S1 motif" evidence="1">
    <location>
        <begin position="639"/>
        <end position="713"/>
    </location>
</feature>
<dbReference type="GO" id="GO:0003729">
    <property type="term" value="F:mRNA binding"/>
    <property type="evidence" value="ECO:0007669"/>
    <property type="project" value="UniProtKB-ARBA"/>
</dbReference>
<sequence>MDISVKTVAKRLNISEKQVQTVLSLLAENSTVPFIARYRKDLTGGLDEEIINNINTLYIYDVELNKRREAIIEILKEKTLLTSEIELKLRQAETKVELENIYEPFKVGKKTKASEAIALGLEPLAKEIFTNTDINFNPLKYAQKFVNGKVENVEFAIEQAQFIISQWISQDPKTRDLVKKEILNFGSIVTKIKKGAVDENENFSNYYDHKESVKRIPNHRILAISRGEDKKIISYDITFNENRVKYELNNIYFKNKRTGKIISNCINDSLDRLIIPSIIREIKSDLFERAQKEAVALFAESLENMLLWPAVKNKTVMAIDPAYVHGCKIAVLDPQGNFLAKDIIYPTPPKMQIERSTSIVNYLIDKYKVNVIAIGNGTASRETEEFIAKLLKKRNNEDIAYVIVSEVGASVYSASKIAQEEFPDFSVEERSAINIGRRFLDPLNELIKIDPKSIGVGQYQHDVNQKELSEALAFKIDKIVNLVGVDLNTASKTILTYISGLSSNMAANIIEHRKKINRFKDRNELKDVKGIGPKAFEQSVGFLRIHDSENFFDRTSIHPESYKLAQKICEYLGLDLSNIDTKLLQNQDINQLAQKMNSNIYDVSLILESLMNPTKDIRDNKEGYKFKKDILNAEDIVKGMILDGSVQSITDFGVFVYVGVKNNVLIHVSNMKKDSNQIITHPREILKVGDNIKVEILENDLNRNRIQGKLIYN</sequence>
<evidence type="ECO:0000259" key="1">
    <source>
        <dbReference type="PROSITE" id="PS50126"/>
    </source>
</evidence>
<evidence type="ECO:0000313" key="3">
    <source>
        <dbReference type="Proteomes" id="UP000027088"/>
    </source>
</evidence>
<dbReference type="GO" id="GO:0006139">
    <property type="term" value="P:nucleobase-containing compound metabolic process"/>
    <property type="evidence" value="ECO:0007669"/>
    <property type="project" value="InterPro"/>
</dbReference>
<dbReference type="Pfam" id="PF00575">
    <property type="entry name" value="S1"/>
    <property type="match status" value="1"/>
</dbReference>
<dbReference type="Gene3D" id="1.10.150.310">
    <property type="entry name" value="Tex RuvX-like domain-like"/>
    <property type="match status" value="1"/>
</dbReference>
<dbReference type="EMBL" id="CP007521">
    <property type="protein sequence ID" value="AIA29777.1"/>
    <property type="molecule type" value="Genomic_DNA"/>
</dbReference>
<dbReference type="InterPro" id="IPR010994">
    <property type="entry name" value="RuvA_2-like"/>
</dbReference>
<dbReference type="PANTHER" id="PTHR10724:SF10">
    <property type="entry name" value="S1 RNA-BINDING DOMAIN-CONTAINING PROTEIN 1"/>
    <property type="match status" value="1"/>
</dbReference>
<dbReference type="Gene3D" id="2.40.50.140">
    <property type="entry name" value="Nucleic acid-binding proteins"/>
    <property type="match status" value="1"/>
</dbReference>
<dbReference type="InterPro" id="IPR055179">
    <property type="entry name" value="Tex-like_central_region"/>
</dbReference>
<dbReference type="PANTHER" id="PTHR10724">
    <property type="entry name" value="30S RIBOSOMAL PROTEIN S1"/>
    <property type="match status" value="1"/>
</dbReference>
<dbReference type="AlphaFoldDB" id="A0A059XX52"/>
<dbReference type="Gene3D" id="1.10.10.650">
    <property type="entry name" value="RuvA domain 2-like"/>
    <property type="match status" value="1"/>
</dbReference>
<dbReference type="Pfam" id="PF12836">
    <property type="entry name" value="HHH_3"/>
    <property type="match status" value="1"/>
</dbReference>
<dbReference type="InterPro" id="IPR003029">
    <property type="entry name" value="S1_domain"/>
</dbReference>
<dbReference type="InterPro" id="IPR018974">
    <property type="entry name" value="Tex-like_N"/>
</dbReference>